<organism evidence="1 2">
    <name type="scientific">Acetivibrio ethanolgignens</name>
    <dbReference type="NCBI Taxonomy" id="290052"/>
    <lineage>
        <taxon>Bacteria</taxon>
        <taxon>Bacillati</taxon>
        <taxon>Bacillota</taxon>
        <taxon>Clostridia</taxon>
        <taxon>Eubacteriales</taxon>
        <taxon>Oscillospiraceae</taxon>
        <taxon>Acetivibrio</taxon>
    </lineage>
</organism>
<comment type="caution">
    <text evidence="1">The sequence shown here is derived from an EMBL/GenBank/DDBJ whole genome shotgun (WGS) entry which is preliminary data.</text>
</comment>
<keyword evidence="2" id="KW-1185">Reference proteome</keyword>
<name>A0A0V8QIM6_9FIRM</name>
<dbReference type="EMBL" id="LNAM01000013">
    <property type="protein sequence ID" value="KSV60407.1"/>
    <property type="molecule type" value="Genomic_DNA"/>
</dbReference>
<dbReference type="AlphaFoldDB" id="A0A0V8QIM6"/>
<dbReference type="RefSeq" id="WP_058351383.1">
    <property type="nucleotide sequence ID" value="NZ_CABMMD010000013.1"/>
</dbReference>
<evidence type="ECO:0000313" key="2">
    <source>
        <dbReference type="Proteomes" id="UP000054874"/>
    </source>
</evidence>
<dbReference type="STRING" id="290052.ASU35_05470"/>
<dbReference type="Proteomes" id="UP000054874">
    <property type="component" value="Unassembled WGS sequence"/>
</dbReference>
<protein>
    <submittedName>
        <fullName evidence="1">Uncharacterized protein</fullName>
    </submittedName>
</protein>
<accession>A0A0V8QIM6</accession>
<reference evidence="1 2" key="1">
    <citation type="submission" date="2015-11" db="EMBL/GenBank/DDBJ databases">
        <title>Butyribacter intestini gen. nov., sp. nov., a butyric acid-producing bacterium of the family Lachnospiraceae isolated from the human faeces.</title>
        <authorList>
            <person name="Zou Y."/>
            <person name="Xue W."/>
            <person name="Luo G."/>
            <person name="Lv M."/>
        </authorList>
    </citation>
    <scope>NUCLEOTIDE SEQUENCE [LARGE SCALE GENOMIC DNA]</scope>
    <source>
        <strain evidence="1 2">ACET-33324</strain>
    </source>
</reference>
<gene>
    <name evidence="1" type="ORF">ASU35_05470</name>
</gene>
<evidence type="ECO:0000313" key="1">
    <source>
        <dbReference type="EMBL" id="KSV60407.1"/>
    </source>
</evidence>
<dbReference type="OrthoDB" id="1697664at2"/>
<sequence length="125" mass="14343">MSIVKNIEIDGKQVPFKASAAIPRIYRIKFNRDIYKDLRSLEKAVGEGDEANSNLDLFSLEMFENIAYVMAKHADPNIANSPEEWLDEFNTFSIYQVLPSIIELWGLNVQTDIESKKNFAQLTEK</sequence>
<proteinExistence type="predicted"/>